<keyword evidence="3" id="KW-0645">Protease</keyword>
<evidence type="ECO:0000313" key="4">
    <source>
        <dbReference type="Proteomes" id="UP000181980"/>
    </source>
</evidence>
<accession>A0A1H5MX55</accession>
<feature type="domain" description="Metalloprotease TldD/E C-terminal" evidence="2">
    <location>
        <begin position="221"/>
        <end position="453"/>
    </location>
</feature>
<dbReference type="EMBL" id="FNUC01000003">
    <property type="protein sequence ID" value="SEE93211.1"/>
    <property type="molecule type" value="Genomic_DNA"/>
</dbReference>
<keyword evidence="3" id="KW-0378">Hydrolase</keyword>
<dbReference type="PANTHER" id="PTHR43666">
    <property type="entry name" value="TLDD PROTEIN"/>
    <property type="match status" value="1"/>
</dbReference>
<evidence type="ECO:0000313" key="3">
    <source>
        <dbReference type="EMBL" id="SEE93211.1"/>
    </source>
</evidence>
<feature type="region of interest" description="Disordered" evidence="1">
    <location>
        <begin position="85"/>
        <end position="119"/>
    </location>
</feature>
<dbReference type="InterPro" id="IPR045569">
    <property type="entry name" value="Metalloprtase-TldD/E_C"/>
</dbReference>
<dbReference type="RefSeq" id="WP_069114781.1">
    <property type="nucleotide sequence ID" value="NZ_FNUC01000003.1"/>
</dbReference>
<dbReference type="Gene3D" id="3.30.2290.10">
    <property type="entry name" value="PmbA/TldD superfamily"/>
    <property type="match status" value="1"/>
</dbReference>
<sequence>MTPQEIVERCLELSKASGTIVLVDEGSTANLRWATNALTTNGVTRDRSVTVIATVDGGSGTASGVVARSAVTPEGLEPLVRAAEQAARDNGPAEDAQPLVPGDAGPGWADPPGETSPDVFAHIAPALGDAFSRADDERRLLYGYLEHGVRTTYLGSSTGLRARHEQPTGHIGITGKSADKTRSAWVGQSSRDLTDVDVTALDAELTKRLGWAQRTVELPAGRYDTVLPPTAVADLMIYAYWTMSARDAADGQSVYSAPGGATRVGERLSKHPVSLWSDPAAPGLECASSVYAHASSAESSVFDNGLPVGRTSWIDDGTLRALLQTRHSAGLTGLPVTPAIDNLGLTVDGATGGVDDLAAGLERGLLLTCLWYIRAVDPQTLLLTGLTRDGVYLVENGEVTGAVNNYRFNESPVALLDRFTAAGATVPTFSREWGDYFPRTAMPALRVPDFNMSSVSQAS</sequence>
<dbReference type="GO" id="GO:0008237">
    <property type="term" value="F:metallopeptidase activity"/>
    <property type="evidence" value="ECO:0007669"/>
    <property type="project" value="InterPro"/>
</dbReference>
<dbReference type="GO" id="GO:0006508">
    <property type="term" value="P:proteolysis"/>
    <property type="evidence" value="ECO:0007669"/>
    <property type="project" value="UniProtKB-KW"/>
</dbReference>
<gene>
    <name evidence="3" type="ORF">SAMN04488561_3452</name>
</gene>
<dbReference type="SUPFAM" id="SSF111283">
    <property type="entry name" value="Putative modulator of DNA gyrase, PmbA/TldD"/>
    <property type="match status" value="1"/>
</dbReference>
<reference evidence="4" key="1">
    <citation type="submission" date="2016-10" db="EMBL/GenBank/DDBJ databases">
        <authorList>
            <person name="Varghese N."/>
            <person name="Submissions S."/>
        </authorList>
    </citation>
    <scope>NUCLEOTIDE SEQUENCE [LARGE SCALE GENOMIC DNA]</scope>
    <source>
        <strain evidence="4">DSM 45237</strain>
    </source>
</reference>
<proteinExistence type="predicted"/>
<evidence type="ECO:0000259" key="2">
    <source>
        <dbReference type="Pfam" id="PF19289"/>
    </source>
</evidence>
<protein>
    <submittedName>
        <fullName evidence="3">Predicted Zn-dependent protease or its inactivated homolog</fullName>
    </submittedName>
</protein>
<dbReference type="Pfam" id="PF19289">
    <property type="entry name" value="PmbA_TldD_3rd"/>
    <property type="match status" value="1"/>
</dbReference>
<organism evidence="3 4">
    <name type="scientific">Jiangella alba</name>
    <dbReference type="NCBI Taxonomy" id="561176"/>
    <lineage>
        <taxon>Bacteria</taxon>
        <taxon>Bacillati</taxon>
        <taxon>Actinomycetota</taxon>
        <taxon>Actinomycetes</taxon>
        <taxon>Jiangellales</taxon>
        <taxon>Jiangellaceae</taxon>
        <taxon>Jiangella</taxon>
    </lineage>
</organism>
<dbReference type="AlphaFoldDB" id="A0A1H5MX55"/>
<name>A0A1H5MX55_9ACTN</name>
<dbReference type="STRING" id="561176.SAMN04488561_3452"/>
<dbReference type="Proteomes" id="UP000181980">
    <property type="component" value="Unassembled WGS sequence"/>
</dbReference>
<feature type="compositionally biased region" description="Low complexity" evidence="1">
    <location>
        <begin position="101"/>
        <end position="113"/>
    </location>
</feature>
<keyword evidence="4" id="KW-1185">Reference proteome</keyword>
<evidence type="ECO:0000256" key="1">
    <source>
        <dbReference type="SAM" id="MobiDB-lite"/>
    </source>
</evidence>
<dbReference type="InterPro" id="IPR036059">
    <property type="entry name" value="TldD/PmbA_sf"/>
</dbReference>
<dbReference type="OrthoDB" id="9763230at2"/>
<dbReference type="PANTHER" id="PTHR43666:SF1">
    <property type="entry name" value="CONSERVED PROTEIN"/>
    <property type="match status" value="1"/>
</dbReference>
<dbReference type="InterPro" id="IPR035068">
    <property type="entry name" value="TldD/PmbA_N"/>
</dbReference>